<evidence type="ECO:0000313" key="1">
    <source>
        <dbReference type="EMBL" id="KAJ9114734.1"/>
    </source>
</evidence>
<dbReference type="EMBL" id="JASBWU010000018">
    <property type="protein sequence ID" value="KAJ9114734.1"/>
    <property type="molecule type" value="Genomic_DNA"/>
</dbReference>
<comment type="caution">
    <text evidence="1">The sequence shown here is derived from an EMBL/GenBank/DDBJ whole genome shotgun (WGS) entry which is preliminary data.</text>
</comment>
<organism evidence="1 2">
    <name type="scientific">Naganishia vaughanmartiniae</name>
    <dbReference type="NCBI Taxonomy" id="1424756"/>
    <lineage>
        <taxon>Eukaryota</taxon>
        <taxon>Fungi</taxon>
        <taxon>Dikarya</taxon>
        <taxon>Basidiomycota</taxon>
        <taxon>Agaricomycotina</taxon>
        <taxon>Tremellomycetes</taxon>
        <taxon>Filobasidiales</taxon>
        <taxon>Filobasidiaceae</taxon>
        <taxon>Naganishia</taxon>
    </lineage>
</organism>
<reference evidence="1" key="1">
    <citation type="submission" date="2023-04" db="EMBL/GenBank/DDBJ databases">
        <title>Draft Genome sequencing of Naganishia species isolated from polar environments using Oxford Nanopore Technology.</title>
        <authorList>
            <person name="Leo P."/>
            <person name="Venkateswaran K."/>
        </authorList>
    </citation>
    <scope>NUCLEOTIDE SEQUENCE</scope>
    <source>
        <strain evidence="1">MNA-CCFEE 5425</strain>
    </source>
</reference>
<keyword evidence="2" id="KW-1185">Reference proteome</keyword>
<protein>
    <submittedName>
        <fullName evidence="1">Uncharacterized protein</fullName>
    </submittedName>
</protein>
<name>A0ACC2WUC3_9TREE</name>
<proteinExistence type="predicted"/>
<gene>
    <name evidence="1" type="ORF">QFC22_005610</name>
</gene>
<dbReference type="Proteomes" id="UP001243375">
    <property type="component" value="Unassembled WGS sequence"/>
</dbReference>
<sequence length="311" mass="33760">MGRIQLPKTSINRSPFIAMSVITNNPKSGRLATTEDFEQALGIDLQAMLNLTSNHALNTSDAWASGNTDNAFAINNFVGVQRSHRDNDWNYGWIDLANEGRGTYVYMPLDPYVIKPLTPLKLETAKVATIPIKNTGHSTAEITQSYTETESQTTSIIQSTTVGLKMTAEIDILGSKFGFEASMEATNSKENSKTKESSSTTTIAVSVPANSECLLEVTQYTSSQVIEYGLDLVVGSDNPTGSIGKCTGTDQGRWDKFWRVEDVLKGREKQTVIYQVETVSVKTNVDISDSVKLLAATGNALDATNTNADGH</sequence>
<evidence type="ECO:0000313" key="2">
    <source>
        <dbReference type="Proteomes" id="UP001243375"/>
    </source>
</evidence>
<accession>A0ACC2WUC3</accession>